<dbReference type="InterPro" id="IPR036709">
    <property type="entry name" value="Autotransporte_beta_dom_sf"/>
</dbReference>
<name>A0A3B9IKF0_9PROT</name>
<evidence type="ECO:0000313" key="3">
    <source>
        <dbReference type="EMBL" id="HAE48178.1"/>
    </source>
</evidence>
<gene>
    <name evidence="3" type="ORF">DCK97_12225</name>
</gene>
<evidence type="ECO:0000259" key="2">
    <source>
        <dbReference type="PROSITE" id="PS51208"/>
    </source>
</evidence>
<dbReference type="SUPFAM" id="SSF103515">
    <property type="entry name" value="Autotransporter"/>
    <property type="match status" value="1"/>
</dbReference>
<sequence>GFVNYGTGLNSAGNGNLNAGTVAVTTRNQTIATSGANAAAVVGQAVGASGVFFTQANSASQGAVNVTGYLGTVSAGGNGGADVADAIKVTLGAGGLTTIDTSGANAFGAIAQSVGGGGGIVAIATQATGGTVKGAILGQRGGSGTGLATTLTGTANIVTRGTNALGAVAQSISTGGGIFVVSGQSGAAFTGNIRLGATGGNGSDTRAVNVNLSGGSIATGGAYAHGLVAQSIAGGGGISGVLTNDVTLGGVLAGKGGTVAVSSSAAVTTYGTAAAGIVAQSIGGGGGLAIGTGAVTFANTPSGSNASQVTVTTSGGGAVQTQGATSFGILAQSIGGGGGAIFGPTSLLSTNLGTGIGYAGNIAVDAGANVVTSGAGSVAILGQSIGGGGGVIASTTANDGFVNYGTGLNSAGNGNLNAGTVAVTTHNQTIATSGVNAAAVVGQSVGAGGVYFTQANTVSQGTINVSGYLGTVSAGGNGGANVADAIKVTLGAGGVTTIDTSGANAFGAVAQSVGGGGGIVAISTRANYGNVKGVQLGQRGGNGMGMATTVTGAASIVTRGNNAFGIVAQSVSNGGGILAVATPGLEFFTGTAILGARGGSGNNAGNATVNLSGGGGITTTGVFAHGIVAQSIAGGGGISTVNTDTVQMGGGTAGIAGVASVTALAPVATSGIGASAIVAQSIGGGGGLALTSYNAQFISTTGGSDASTVGVTTTGNGWLQTTGNLGFGILAQSIGGGGSAFMAPNHGVIASFGASAAYAGGVYVDAGANVVTTGQGSTAILAQSVGGGGGVIASSFADAAYTSYVANVYGSSGGSDYGSNVAVTTHGQTIATGGANAAAVIAQSVGASGVYYAQTNTAAQGSIHATFNLGSGLGSGNGGVSQSDSVKVTLGSGGATTIDTSGANAFGVVAQSVGAGGGIYAIATQSTGGSIDSSRLGARGGGGVGLATTVTGAANITTRGTNALGVVAQSISGGGGIAVVAGQSGSTGYSGPVTLGTYTGGGGNGGVVNVNLTGGSITTGGVFAPGLVAQSIAAGGGISGVHSSGVYLGGYVAGNGNTVTVSSGAAIGTIGNASAGIVAQSIGGGGGLALANGGNAVILNAPSGSNASQVRVTTTGSGSVQTQGTTAFGILAQSIGGAGGAVFSPVNQATASFGTGIAYGGSIVIDTAANVVTSGAGSAGIVGQSIGGGGGVIASAFSNANVTSYGVTLNAANASGLNGNTVAVTTRTQTIATAGANGAGVIAQSMGAGGTYFTQANAASQGAVHTAINLGTSVGKGDGGQNVTYSTNVTLGASGVTTIDTSGANAYGVVGQSIGGGGGIVSIATQSTGGWIDAGIIGQRGGGGSAMPTSVSGTANIVTRGTNAAGVIVQSISGGGGVASLSSQSGAWFSGMVTLGATGGSGANANTAYGYLAAGSVTTSGAFAPGLVVQSIAGGGGIAGIHTDAVRLGGPLNGNGGTVSATSSALITTYSGASPGIVAQSIGGGGGLAHGAGQVYFNSAVSGSNAGNVWLTTGTGGTVQTVGSVSYGILAQSIGGAGGAVFSEYRQLSANFGSAIAYGSAVTLNVPTSVITNGVGSTAILAQSVGGGGGVVASVFTDANVTNYGIGNMGGGGSNLNGGAVSITTQNQTIATTAANATAVVAQSVGNNGIFFTQTNTAAQSSASVNLQLGAVRGSGNGGPSQNDAVAGYLGNAVIQTSGANSLGVLVQSVGGGGGFASIATQASGGSINARLGQQGGAGSAQDITITGAPKVLTQGVNAAGVVAQAITGGGGVMAVSGTSGAVFSGSVYLGGTGGGTSGNAAVSMTLSGGSIQTGGSFAPGLVAQVISGGGGLSAINATSVNLGGTVASKSNTLTVTNGAAITTTGAASPGLVAQSIGGGGGLALAATGASVRVGNKASGADGSNITITSNGQIYTTGVNSFGILAQSVGSGGGTVLTTGGTVSAAANASSKASAGSVTVGVNAPITTTGAGAHGVVAQSAAGGGGIVTNGTTTLFLSGNGGGSSHAVSVYVYAPITVSGAGASAVVAHSTTDPVVEIAEGVVVTGAADGHALLLDGPINEVTNAGTLQTFAGGDGLVIDSRIGDTTVTNKGTLTGSIKLSDGGANLLTNQAGGTINSGASIDLGGTGSFVNHGRLQSATAGVVTTTINGGFTQSADGELQLRVDHATGKADGLHITGAASMDGKLSLATINSGSVKPGRLAIADVLVSDTGLAAGNLQLSAPASAILSYSLTNTDGRLGIQADADFTPEGLSGFGRRIGELLGRVQSEAASEYSKAITAGLVSISDTATLDRGYRSVGDTGAASVPQSMLTASTRAMQTVTGRLDSWRMGAAAAAPGSREAALDQTATMSEGGNTAGGRAWMTPEGAYETGGGFDGHYFGTTIGIDGGADDGSFLVGGAFTYGETSYDLDGLSASGTGKQYGVSVYGLRRFGEAYASVIGYAATGDTRYTRDLRFLGMPRAAVTRFDGTTLGARLEVGYALPLAAGLKITPFAAVEPTRLHLDEARDSFGNGGGVVYEASDTISMPMTLGFQIGGPVTFEDGSRIEPFFRAGWKHEFRPERDITRHLAELPGIGFQGSDVEVPEDAAVLRAGVQYRLDEDFDLQLSVDSELSEERRSVGGTLSLRYRW</sequence>
<evidence type="ECO:0000313" key="4">
    <source>
        <dbReference type="Proteomes" id="UP000257706"/>
    </source>
</evidence>
<feature type="domain" description="Autotransporter" evidence="2">
    <location>
        <begin position="2354"/>
        <end position="2629"/>
    </location>
</feature>
<evidence type="ECO:0000256" key="1">
    <source>
        <dbReference type="SAM" id="MobiDB-lite"/>
    </source>
</evidence>
<comment type="caution">
    <text evidence="3">The sequence shown here is derived from an EMBL/GenBank/DDBJ whole genome shotgun (WGS) entry which is preliminary data.</text>
</comment>
<organism evidence="3 4">
    <name type="scientific">Tistrella mobilis</name>
    <dbReference type="NCBI Taxonomy" id="171437"/>
    <lineage>
        <taxon>Bacteria</taxon>
        <taxon>Pseudomonadati</taxon>
        <taxon>Pseudomonadota</taxon>
        <taxon>Alphaproteobacteria</taxon>
        <taxon>Geminicoccales</taxon>
        <taxon>Geminicoccaceae</taxon>
        <taxon>Tistrella</taxon>
    </lineage>
</organism>
<feature type="non-terminal residue" evidence="3">
    <location>
        <position position="1"/>
    </location>
</feature>
<dbReference type="EMBL" id="DMAI01000193">
    <property type="protein sequence ID" value="HAE48178.1"/>
    <property type="molecule type" value="Genomic_DNA"/>
</dbReference>
<dbReference type="PROSITE" id="PS51208">
    <property type="entry name" value="AUTOTRANSPORTER"/>
    <property type="match status" value="1"/>
</dbReference>
<proteinExistence type="predicted"/>
<feature type="region of interest" description="Disordered" evidence="1">
    <location>
        <begin position="2339"/>
        <end position="2362"/>
    </location>
</feature>
<accession>A0A3B9IKF0</accession>
<dbReference type="Proteomes" id="UP000257706">
    <property type="component" value="Unassembled WGS sequence"/>
</dbReference>
<dbReference type="SMART" id="SM00869">
    <property type="entry name" value="Autotransporter"/>
    <property type="match status" value="1"/>
</dbReference>
<dbReference type="InterPro" id="IPR005546">
    <property type="entry name" value="Autotransporte_beta"/>
</dbReference>
<reference evidence="3 4" key="1">
    <citation type="journal article" date="2018" name="Nat. Biotechnol.">
        <title>A standardized bacterial taxonomy based on genome phylogeny substantially revises the tree of life.</title>
        <authorList>
            <person name="Parks D.H."/>
            <person name="Chuvochina M."/>
            <person name="Waite D.W."/>
            <person name="Rinke C."/>
            <person name="Skarshewski A."/>
            <person name="Chaumeil P.A."/>
            <person name="Hugenholtz P."/>
        </authorList>
    </citation>
    <scope>NUCLEOTIDE SEQUENCE [LARGE SCALE GENOMIC DNA]</scope>
    <source>
        <strain evidence="3">UBA8739</strain>
    </source>
</reference>
<protein>
    <recommendedName>
        <fullName evidence="2">Autotransporter domain-containing protein</fullName>
    </recommendedName>
</protein>